<evidence type="ECO:0000256" key="9">
    <source>
        <dbReference type="PROSITE-ProRule" id="PRU01360"/>
    </source>
</evidence>
<feature type="signal peptide" evidence="10">
    <location>
        <begin position="1"/>
        <end position="23"/>
    </location>
</feature>
<evidence type="ECO:0000256" key="8">
    <source>
        <dbReference type="ARBA" id="ARBA00023237"/>
    </source>
</evidence>
<evidence type="ECO:0000256" key="3">
    <source>
        <dbReference type="ARBA" id="ARBA00022448"/>
    </source>
</evidence>
<keyword evidence="3 9" id="KW-0813">Transport</keyword>
<evidence type="ECO:0000313" key="13">
    <source>
        <dbReference type="Proteomes" id="UP001596031"/>
    </source>
</evidence>
<evidence type="ECO:0000256" key="4">
    <source>
        <dbReference type="ARBA" id="ARBA00022452"/>
    </source>
</evidence>
<keyword evidence="13" id="KW-1185">Reference proteome</keyword>
<keyword evidence="7 12" id="KW-0675">Receptor</keyword>
<dbReference type="RefSeq" id="WP_379717632.1">
    <property type="nucleotide sequence ID" value="NZ_JBHSMS010000015.1"/>
</dbReference>
<keyword evidence="6 9" id="KW-0472">Membrane</keyword>
<dbReference type="InterPro" id="IPR039426">
    <property type="entry name" value="TonB-dep_rcpt-like"/>
</dbReference>
<dbReference type="SUPFAM" id="SSF56935">
    <property type="entry name" value="Porins"/>
    <property type="match status" value="1"/>
</dbReference>
<dbReference type="Pfam" id="PF07715">
    <property type="entry name" value="Plug"/>
    <property type="match status" value="1"/>
</dbReference>
<dbReference type="PROSITE" id="PS52016">
    <property type="entry name" value="TONB_DEPENDENT_REC_3"/>
    <property type="match status" value="1"/>
</dbReference>
<reference evidence="13" key="1">
    <citation type="journal article" date="2019" name="Int. J. Syst. Evol. Microbiol.">
        <title>The Global Catalogue of Microorganisms (GCM) 10K type strain sequencing project: providing services to taxonomists for standard genome sequencing and annotation.</title>
        <authorList>
            <consortium name="The Broad Institute Genomics Platform"/>
            <consortium name="The Broad Institute Genome Sequencing Center for Infectious Disease"/>
            <person name="Wu L."/>
            <person name="Ma J."/>
        </authorList>
    </citation>
    <scope>NUCLEOTIDE SEQUENCE [LARGE SCALE GENOMIC DNA]</scope>
    <source>
        <strain evidence="13">CCUG 38813</strain>
    </source>
</reference>
<gene>
    <name evidence="12" type="ORF">ACFPOU_04460</name>
</gene>
<evidence type="ECO:0000313" key="12">
    <source>
        <dbReference type="EMBL" id="MFC5510380.1"/>
    </source>
</evidence>
<sequence length="712" mass="78504">MNRTSRLMAVGALSFFAGSQSHAGTNDDPLSDEVSIVLTPTRLKQSIADVPGSVTVITADMLDKYGVRSVPEALRLVPGMQVTQLSNSDYRINYHGTNIYSPRRLNVLIDGVSAYRSAFARVDWAALPVSIDDIQRIEVTRGPNSASYGPNSMEAIVNIITKDPHATDGAALRVTGGSRGQREAYVRYAGSLGQSTRFRGSAEHSRNEGFDRVTSFGRLSSFPDHDAAKINRFSWRSTTELTPRDQLDVQLSLVHSDQEQIASDQYQTTFPDVRLKENDLSVTWRHTVSASQELRVQAYQSEHENREAWVECVPALAFLPELGALWKANPDYVRAIIAGVQPRGGTAQDNALAVQALLAIRLRGAAAFQTTCGDANNDYRERRRDIELQHTYVVSNSFRLVSGVGLRRDEAVSQTYLGGTVANTTWRAFVNAEYRPFDSTSINAGGFYQKDKLTGSSVSPRLALNQRLNANNTLRFVVSRADRMPDIIEQRANWSYLTTNMTPPINSSGSAYFAQTAQAAGNLKAEKMLSREVGYSGNFPQYGLMLDAKLFDDEMSGLISERLTLDSFKPTNNGEVRLRGAELQADLDLANGWSAHAGYTRLSNRSNTPMERTQYSRNSALLGLARQFDSGWRAGLSVYWASAATGGQSRYGRQALTVSKSFRIGSRATVTPVFSVSHLSDRLTSAVYDVDRMLVNGYSDSTRFAASLRVTY</sequence>
<dbReference type="PANTHER" id="PTHR30069:SF27">
    <property type="entry name" value="BLL4766 PROTEIN"/>
    <property type="match status" value="1"/>
</dbReference>
<comment type="subcellular location">
    <subcellularLocation>
        <location evidence="1 9">Cell outer membrane</location>
        <topology evidence="1 9">Multi-pass membrane protein</topology>
    </subcellularLocation>
</comment>
<keyword evidence="4 9" id="KW-1134">Transmembrane beta strand</keyword>
<accession>A0ABW0PCL7</accession>
<organism evidence="12 13">
    <name type="scientific">Massilia jejuensis</name>
    <dbReference type="NCBI Taxonomy" id="648894"/>
    <lineage>
        <taxon>Bacteria</taxon>
        <taxon>Pseudomonadati</taxon>
        <taxon>Pseudomonadota</taxon>
        <taxon>Betaproteobacteria</taxon>
        <taxon>Burkholderiales</taxon>
        <taxon>Oxalobacteraceae</taxon>
        <taxon>Telluria group</taxon>
        <taxon>Massilia</taxon>
    </lineage>
</organism>
<feature type="domain" description="TonB-dependent receptor plug" evidence="11">
    <location>
        <begin position="47"/>
        <end position="153"/>
    </location>
</feature>
<dbReference type="Gene3D" id="2.170.130.10">
    <property type="entry name" value="TonB-dependent receptor, plug domain"/>
    <property type="match status" value="1"/>
</dbReference>
<proteinExistence type="inferred from homology"/>
<evidence type="ECO:0000256" key="5">
    <source>
        <dbReference type="ARBA" id="ARBA00022692"/>
    </source>
</evidence>
<keyword evidence="8 9" id="KW-0998">Cell outer membrane</keyword>
<dbReference type="PANTHER" id="PTHR30069">
    <property type="entry name" value="TONB-DEPENDENT OUTER MEMBRANE RECEPTOR"/>
    <property type="match status" value="1"/>
</dbReference>
<keyword evidence="10" id="KW-0732">Signal</keyword>
<name>A0ABW0PCL7_9BURK</name>
<dbReference type="Proteomes" id="UP001596031">
    <property type="component" value="Unassembled WGS sequence"/>
</dbReference>
<evidence type="ECO:0000259" key="11">
    <source>
        <dbReference type="Pfam" id="PF07715"/>
    </source>
</evidence>
<dbReference type="InterPro" id="IPR012910">
    <property type="entry name" value="Plug_dom"/>
</dbReference>
<evidence type="ECO:0000256" key="6">
    <source>
        <dbReference type="ARBA" id="ARBA00023136"/>
    </source>
</evidence>
<evidence type="ECO:0000256" key="2">
    <source>
        <dbReference type="ARBA" id="ARBA00009810"/>
    </source>
</evidence>
<dbReference type="EMBL" id="JBHSMS010000015">
    <property type="protein sequence ID" value="MFC5510380.1"/>
    <property type="molecule type" value="Genomic_DNA"/>
</dbReference>
<dbReference type="InterPro" id="IPR037066">
    <property type="entry name" value="Plug_dom_sf"/>
</dbReference>
<dbReference type="InterPro" id="IPR036942">
    <property type="entry name" value="Beta-barrel_TonB_sf"/>
</dbReference>
<keyword evidence="5 9" id="KW-0812">Transmembrane</keyword>
<evidence type="ECO:0000256" key="1">
    <source>
        <dbReference type="ARBA" id="ARBA00004571"/>
    </source>
</evidence>
<protein>
    <submittedName>
        <fullName evidence="12">TonB-dependent receptor plug domain-containing protein</fullName>
    </submittedName>
</protein>
<evidence type="ECO:0000256" key="10">
    <source>
        <dbReference type="SAM" id="SignalP"/>
    </source>
</evidence>
<comment type="caution">
    <text evidence="12">The sequence shown here is derived from an EMBL/GenBank/DDBJ whole genome shotgun (WGS) entry which is preliminary data.</text>
</comment>
<evidence type="ECO:0000256" key="7">
    <source>
        <dbReference type="ARBA" id="ARBA00023170"/>
    </source>
</evidence>
<dbReference type="Gene3D" id="2.40.170.20">
    <property type="entry name" value="TonB-dependent receptor, beta-barrel domain"/>
    <property type="match status" value="1"/>
</dbReference>
<feature type="chain" id="PRO_5046989733" evidence="10">
    <location>
        <begin position="24"/>
        <end position="712"/>
    </location>
</feature>
<comment type="similarity">
    <text evidence="2 9">Belongs to the TonB-dependent receptor family.</text>
</comment>